<protein>
    <submittedName>
        <fullName evidence="2">Uncharacterized protein</fullName>
    </submittedName>
</protein>
<evidence type="ECO:0000256" key="1">
    <source>
        <dbReference type="SAM" id="Phobius"/>
    </source>
</evidence>
<name>A0A085Z5A5_9FLAO</name>
<evidence type="ECO:0000313" key="3">
    <source>
        <dbReference type="Proteomes" id="UP000028713"/>
    </source>
</evidence>
<dbReference type="EMBL" id="JPRP01000001">
    <property type="protein sequence ID" value="KFE99618.1"/>
    <property type="molecule type" value="Genomic_DNA"/>
</dbReference>
<feature type="transmembrane region" description="Helical" evidence="1">
    <location>
        <begin position="53"/>
        <end position="73"/>
    </location>
</feature>
<dbReference type="STRING" id="236814.IX39_02850"/>
<dbReference type="AlphaFoldDB" id="A0A085Z5A5"/>
<keyword evidence="1" id="KW-0472">Membrane</keyword>
<comment type="caution">
    <text evidence="2">The sequence shown here is derived from an EMBL/GenBank/DDBJ whole genome shotgun (WGS) entry which is preliminary data.</text>
</comment>
<keyword evidence="1" id="KW-0812">Transmembrane</keyword>
<accession>A0A085Z5A5</accession>
<evidence type="ECO:0000313" key="2">
    <source>
        <dbReference type="EMBL" id="KFE99618.1"/>
    </source>
</evidence>
<organism evidence="2 3">
    <name type="scientific">Chryseobacterium formosense</name>
    <dbReference type="NCBI Taxonomy" id="236814"/>
    <lineage>
        <taxon>Bacteria</taxon>
        <taxon>Pseudomonadati</taxon>
        <taxon>Bacteroidota</taxon>
        <taxon>Flavobacteriia</taxon>
        <taxon>Flavobacteriales</taxon>
        <taxon>Weeksellaceae</taxon>
        <taxon>Chryseobacterium group</taxon>
        <taxon>Chryseobacterium</taxon>
    </lineage>
</organism>
<feature type="transmembrane region" description="Helical" evidence="1">
    <location>
        <begin position="20"/>
        <end position="41"/>
    </location>
</feature>
<keyword evidence="1" id="KW-1133">Transmembrane helix</keyword>
<reference evidence="2 3" key="1">
    <citation type="submission" date="2014-07" db="EMBL/GenBank/DDBJ databases">
        <title>Genome of Chryseobacterium formosense LMG 24722.</title>
        <authorList>
            <person name="Pipes S.E."/>
            <person name="Stropko S.J."/>
            <person name="Newman J.D."/>
        </authorList>
    </citation>
    <scope>NUCLEOTIDE SEQUENCE [LARGE SCALE GENOMIC DNA]</scope>
    <source>
        <strain evidence="2 3">LMG 24722</strain>
    </source>
</reference>
<sequence length="76" mass="8810">MIFLLSLQVVYYFSYSNQAIQILGELLTIPSMLFVIFAFFYSLINVVRRKNEYLLILGINTFTVTICVVATILDYN</sequence>
<proteinExistence type="predicted"/>
<gene>
    <name evidence="2" type="ORF">IX39_02850</name>
</gene>
<dbReference type="Proteomes" id="UP000028713">
    <property type="component" value="Unassembled WGS sequence"/>
</dbReference>
<keyword evidence="3" id="KW-1185">Reference proteome</keyword>